<comment type="caution">
    <text evidence="1">The sequence shown here is derived from an EMBL/GenBank/DDBJ whole genome shotgun (WGS) entry which is preliminary data.</text>
</comment>
<accession>A0A314Z3H7</accession>
<keyword evidence="2" id="KW-1185">Reference proteome</keyword>
<dbReference type="EMBL" id="PJQY01000309">
    <property type="protein sequence ID" value="PQQ13280.1"/>
    <property type="molecule type" value="Genomic_DNA"/>
</dbReference>
<reference evidence="1 2" key="1">
    <citation type="submission" date="2018-02" db="EMBL/GenBank/DDBJ databases">
        <title>Draft genome of wild Prunus yedoensis var. nudiflora.</title>
        <authorList>
            <person name="Baek S."/>
            <person name="Kim J.-H."/>
            <person name="Choi K."/>
            <person name="Kim G.-B."/>
            <person name="Cho A."/>
            <person name="Jang H."/>
            <person name="Shin C.-H."/>
            <person name="Yu H.-J."/>
            <person name="Mun J.-H."/>
        </authorList>
    </citation>
    <scope>NUCLEOTIDE SEQUENCE [LARGE SCALE GENOMIC DNA]</scope>
    <source>
        <strain evidence="2">cv. Jeju island</strain>
        <tissue evidence="1">Leaf</tissue>
    </source>
</reference>
<protein>
    <submittedName>
        <fullName evidence="1">Uncharacterized protein</fullName>
    </submittedName>
</protein>
<name>A0A314Z3H7_PRUYE</name>
<dbReference type="AlphaFoldDB" id="A0A314Z3H7"/>
<proteinExistence type="predicted"/>
<evidence type="ECO:0000313" key="1">
    <source>
        <dbReference type="EMBL" id="PQQ13280.1"/>
    </source>
</evidence>
<dbReference type="Proteomes" id="UP000250321">
    <property type="component" value="Unassembled WGS sequence"/>
</dbReference>
<organism evidence="1 2">
    <name type="scientific">Prunus yedoensis var. nudiflora</name>
    <dbReference type="NCBI Taxonomy" id="2094558"/>
    <lineage>
        <taxon>Eukaryota</taxon>
        <taxon>Viridiplantae</taxon>
        <taxon>Streptophyta</taxon>
        <taxon>Embryophyta</taxon>
        <taxon>Tracheophyta</taxon>
        <taxon>Spermatophyta</taxon>
        <taxon>Magnoliopsida</taxon>
        <taxon>eudicotyledons</taxon>
        <taxon>Gunneridae</taxon>
        <taxon>Pentapetalae</taxon>
        <taxon>rosids</taxon>
        <taxon>fabids</taxon>
        <taxon>Rosales</taxon>
        <taxon>Rosaceae</taxon>
        <taxon>Amygdaloideae</taxon>
        <taxon>Amygdaleae</taxon>
        <taxon>Prunus</taxon>
    </lineage>
</organism>
<gene>
    <name evidence="1" type="ORF">Pyn_13844</name>
</gene>
<sequence length="64" mass="7503">MAESEQKPEEAYAIKFQCDVPRYVLGPLYLLQPPNEVVKIWAEQSDNPPPFTMEFDWKSTWEAL</sequence>
<evidence type="ECO:0000313" key="2">
    <source>
        <dbReference type="Proteomes" id="UP000250321"/>
    </source>
</evidence>